<organism evidence="1 2">
    <name type="scientific">Diphasiastrum complanatum</name>
    <name type="common">Issler's clubmoss</name>
    <name type="synonym">Lycopodium complanatum</name>
    <dbReference type="NCBI Taxonomy" id="34168"/>
    <lineage>
        <taxon>Eukaryota</taxon>
        <taxon>Viridiplantae</taxon>
        <taxon>Streptophyta</taxon>
        <taxon>Embryophyta</taxon>
        <taxon>Tracheophyta</taxon>
        <taxon>Lycopodiopsida</taxon>
        <taxon>Lycopodiales</taxon>
        <taxon>Lycopodiaceae</taxon>
        <taxon>Lycopodioideae</taxon>
        <taxon>Diphasiastrum</taxon>
    </lineage>
</organism>
<protein>
    <submittedName>
        <fullName evidence="1">Uncharacterized protein</fullName>
    </submittedName>
</protein>
<name>A0ACC2BQL9_DIPCM</name>
<gene>
    <name evidence="1" type="ORF">O6H91_14G072500</name>
</gene>
<reference evidence="2" key="1">
    <citation type="journal article" date="2024" name="Proc. Natl. Acad. Sci. U.S.A.">
        <title>Extraordinary preservation of gene collinearity over three hundred million years revealed in homosporous lycophytes.</title>
        <authorList>
            <person name="Li C."/>
            <person name="Wickell D."/>
            <person name="Kuo L.Y."/>
            <person name="Chen X."/>
            <person name="Nie B."/>
            <person name="Liao X."/>
            <person name="Peng D."/>
            <person name="Ji J."/>
            <person name="Jenkins J."/>
            <person name="Williams M."/>
            <person name="Shu S."/>
            <person name="Plott C."/>
            <person name="Barry K."/>
            <person name="Rajasekar S."/>
            <person name="Grimwood J."/>
            <person name="Han X."/>
            <person name="Sun S."/>
            <person name="Hou Z."/>
            <person name="He W."/>
            <person name="Dai G."/>
            <person name="Sun C."/>
            <person name="Schmutz J."/>
            <person name="Leebens-Mack J.H."/>
            <person name="Li F.W."/>
            <person name="Wang L."/>
        </authorList>
    </citation>
    <scope>NUCLEOTIDE SEQUENCE [LARGE SCALE GENOMIC DNA]</scope>
    <source>
        <strain evidence="2">cv. PW_Plant_1</strain>
    </source>
</reference>
<sequence>MGYGNTGFESFRRAGRTAYFMAIMLGSLMLSSTPWFVCLGDILLPCALLSTFTCCTSCFSFRIDWSNYGFRSSLVDIPFISLVRSLAAICAYGVCDIPSLCYGPYLATTIVCGFVSGVLLVAKASVFSISNSWQSPNAIDVGHGHMKNVWGLPLMFLSSIVLALGHVVVAYRARSQARRRLFFHRADVEAVLICKLGTHAFLRQTPRASPRFHSKLSKDGEKILNNNENDLPASMLADADSMFMKCKGLLVHYKLFDVGTKNVKMHDCSLNKGQGFSHHHSFGGAGSEKFSFPMTQNPLTMAKSNGFNSDSLHAPLLNNSSVEINHTSSYDSLCRLTSQSDLNGWPAIAHTILGRKFQANYISETETLSRSPKPGRIEAKSGQNVPNCEGRGVIFIHGFGGGVFSWRHVMGPVAKQTGCTVAGFDRPGWGLTSRPSREEWEKKGLPNPYELHSQVDLILAFCQELGLKSVVLVGHDDGGMLALMTAAKVSQAKDCFQVDVKGIVLVGVSLSREVVPGFTRVLLHTSLGRHMLRPLLRSEIGQVANRRAWHDASKLTSEVLDLYKVPLRVEGWDRALAEVTKSSASGALPSSSVEELLRLVGNLPALLIAGLQDRLVPLKAAQKLASQLSESKIVAIPGCGHLPPEECPGALLSAVLPFISNLLDATISVHSTFCKESSLCKTCG</sequence>
<dbReference type="EMBL" id="CM055105">
    <property type="protein sequence ID" value="KAJ7532108.1"/>
    <property type="molecule type" value="Genomic_DNA"/>
</dbReference>
<evidence type="ECO:0000313" key="2">
    <source>
        <dbReference type="Proteomes" id="UP001162992"/>
    </source>
</evidence>
<dbReference type="Proteomes" id="UP001162992">
    <property type="component" value="Chromosome 14"/>
</dbReference>
<accession>A0ACC2BQL9</accession>
<proteinExistence type="predicted"/>
<evidence type="ECO:0000313" key="1">
    <source>
        <dbReference type="EMBL" id="KAJ7532108.1"/>
    </source>
</evidence>
<keyword evidence="2" id="KW-1185">Reference proteome</keyword>
<comment type="caution">
    <text evidence="1">The sequence shown here is derived from an EMBL/GenBank/DDBJ whole genome shotgun (WGS) entry which is preliminary data.</text>
</comment>